<protein>
    <submittedName>
        <fullName evidence="3">PEP-CTERM sorting domain-containing protein</fullName>
    </submittedName>
</protein>
<keyword evidence="1" id="KW-0732">Signal</keyword>
<reference evidence="3" key="1">
    <citation type="submission" date="2021-01" db="EMBL/GenBank/DDBJ databases">
        <title>Modified the classification status of verrucomicrobia.</title>
        <authorList>
            <person name="Feng X."/>
        </authorList>
    </citation>
    <scope>NUCLEOTIDE SEQUENCE</scope>
    <source>
        <strain evidence="3">_KCTC 22039</strain>
    </source>
</reference>
<feature type="chain" id="PRO_5035258894" evidence="1">
    <location>
        <begin position="28"/>
        <end position="205"/>
    </location>
</feature>
<evidence type="ECO:0000313" key="4">
    <source>
        <dbReference type="Proteomes" id="UP000624703"/>
    </source>
</evidence>
<dbReference type="InterPro" id="IPR013424">
    <property type="entry name" value="Ice-binding_C"/>
</dbReference>
<sequence>MKYISKPVRTFSAFAASIVYLAGSANGALVLTFTEDFEGVNLVISGSVNLAATLGYDVTSVNSNELIDPSGGFILGGSSSPINSGSPYNSDSYSVSDAWMPFGTGSLSYASLGNGDRVALFSNGAIGLPTGYVSGESLSATNSWIGSTFDSLGLTQGSYTTTLTNVSISDTVTVNVGVVPEPSTALLIGIGILGTIVRRRPNYKK</sequence>
<evidence type="ECO:0000256" key="1">
    <source>
        <dbReference type="SAM" id="SignalP"/>
    </source>
</evidence>
<feature type="signal peptide" evidence="1">
    <location>
        <begin position="1"/>
        <end position="27"/>
    </location>
</feature>
<dbReference type="EMBL" id="JAENIM010000046">
    <property type="protein sequence ID" value="MBK1792581.1"/>
    <property type="molecule type" value="Genomic_DNA"/>
</dbReference>
<feature type="domain" description="Ice-binding protein C-terminal" evidence="2">
    <location>
        <begin position="179"/>
        <end position="200"/>
    </location>
</feature>
<dbReference type="Pfam" id="PF07589">
    <property type="entry name" value="PEP-CTERM"/>
    <property type="match status" value="1"/>
</dbReference>
<name>A0A8J7SLV6_9BACT</name>
<dbReference type="AlphaFoldDB" id="A0A8J7SLV6"/>
<dbReference type="NCBIfam" id="TIGR02595">
    <property type="entry name" value="PEP_CTERM"/>
    <property type="match status" value="1"/>
</dbReference>
<accession>A0A8J7SLV6</accession>
<dbReference type="RefSeq" id="WP_200312594.1">
    <property type="nucleotide sequence ID" value="NZ_JAENIM010000046.1"/>
</dbReference>
<dbReference type="Proteomes" id="UP000624703">
    <property type="component" value="Unassembled WGS sequence"/>
</dbReference>
<gene>
    <name evidence="3" type="ORF">JIN82_15560</name>
</gene>
<organism evidence="3 4">
    <name type="scientific">Persicirhabdus sediminis</name>
    <dbReference type="NCBI Taxonomy" id="454144"/>
    <lineage>
        <taxon>Bacteria</taxon>
        <taxon>Pseudomonadati</taxon>
        <taxon>Verrucomicrobiota</taxon>
        <taxon>Verrucomicrobiia</taxon>
        <taxon>Verrucomicrobiales</taxon>
        <taxon>Verrucomicrobiaceae</taxon>
        <taxon>Persicirhabdus</taxon>
    </lineage>
</organism>
<proteinExistence type="predicted"/>
<evidence type="ECO:0000259" key="2">
    <source>
        <dbReference type="Pfam" id="PF07589"/>
    </source>
</evidence>
<keyword evidence="4" id="KW-1185">Reference proteome</keyword>
<comment type="caution">
    <text evidence="3">The sequence shown here is derived from an EMBL/GenBank/DDBJ whole genome shotgun (WGS) entry which is preliminary data.</text>
</comment>
<evidence type="ECO:0000313" key="3">
    <source>
        <dbReference type="EMBL" id="MBK1792581.1"/>
    </source>
</evidence>